<dbReference type="Gene3D" id="1.25.10.10">
    <property type="entry name" value="Leucine-rich Repeat Variant"/>
    <property type="match status" value="1"/>
</dbReference>
<dbReference type="InterPro" id="IPR040520">
    <property type="entry name" value="Importin_rep_3"/>
</dbReference>
<organism evidence="5 6">
    <name type="scientific">Hesseltinella vesiculosa</name>
    <dbReference type="NCBI Taxonomy" id="101127"/>
    <lineage>
        <taxon>Eukaryota</taxon>
        <taxon>Fungi</taxon>
        <taxon>Fungi incertae sedis</taxon>
        <taxon>Mucoromycota</taxon>
        <taxon>Mucoromycotina</taxon>
        <taxon>Mucoromycetes</taxon>
        <taxon>Mucorales</taxon>
        <taxon>Cunninghamellaceae</taxon>
        <taxon>Hesseltinella</taxon>
    </lineage>
</organism>
<dbReference type="OrthoDB" id="2016913at2759"/>
<proteinExistence type="inferred from homology"/>
<dbReference type="GO" id="GO:0005634">
    <property type="term" value="C:nucleus"/>
    <property type="evidence" value="ECO:0007669"/>
    <property type="project" value="UniProtKB-SubCell"/>
</dbReference>
<gene>
    <name evidence="5" type="ORF">DM01DRAFT_1104649</name>
</gene>
<sequence>MILKVGFQVMEKLLMGVGGGVPRSFSKPLVDVLYKLTTHYLQQSRQWLQVLLAQEGFPSALVNQTDKDIFIKGILGHRSLKKFKEYTNDFSKKCRGLGDTTFG</sequence>
<name>A0A1X2GAU3_9FUNG</name>
<comment type="caution">
    <text evidence="5">The sequence shown here is derived from an EMBL/GenBank/DDBJ whole genome shotgun (WGS) entry which is preliminary data.</text>
</comment>
<dbReference type="Pfam" id="PF18806">
    <property type="entry name" value="Importin_rep_3"/>
    <property type="match status" value="1"/>
</dbReference>
<evidence type="ECO:0000256" key="4">
    <source>
        <dbReference type="ARBA" id="ARBA00023242"/>
    </source>
</evidence>
<reference evidence="5 6" key="1">
    <citation type="submission" date="2016-07" db="EMBL/GenBank/DDBJ databases">
        <title>Pervasive Adenine N6-methylation of Active Genes in Fungi.</title>
        <authorList>
            <consortium name="DOE Joint Genome Institute"/>
            <person name="Mondo S.J."/>
            <person name="Dannebaum R.O."/>
            <person name="Kuo R.C."/>
            <person name="Labutti K."/>
            <person name="Haridas S."/>
            <person name="Kuo A."/>
            <person name="Salamov A."/>
            <person name="Ahrendt S.R."/>
            <person name="Lipzen A."/>
            <person name="Sullivan W."/>
            <person name="Andreopoulos W.B."/>
            <person name="Clum A."/>
            <person name="Lindquist E."/>
            <person name="Daum C."/>
            <person name="Ramamoorthy G.K."/>
            <person name="Gryganskyi A."/>
            <person name="Culley D."/>
            <person name="Magnuson J.K."/>
            <person name="James T.Y."/>
            <person name="O'Malley M.A."/>
            <person name="Stajich J.E."/>
            <person name="Spatafora J.W."/>
            <person name="Visel A."/>
            <person name="Grigoriev I.V."/>
        </authorList>
    </citation>
    <scope>NUCLEOTIDE SEQUENCE [LARGE SCALE GENOMIC DNA]</scope>
    <source>
        <strain evidence="5 6">NRRL 3301</strain>
    </source>
</reference>
<dbReference type="AlphaFoldDB" id="A0A1X2GAU3"/>
<evidence type="ECO:0000256" key="2">
    <source>
        <dbReference type="ARBA" id="ARBA00007991"/>
    </source>
</evidence>
<keyword evidence="6" id="KW-1185">Reference proteome</keyword>
<evidence type="ECO:0000313" key="5">
    <source>
        <dbReference type="EMBL" id="ORX49416.1"/>
    </source>
</evidence>
<evidence type="ECO:0000256" key="1">
    <source>
        <dbReference type="ARBA" id="ARBA00004123"/>
    </source>
</evidence>
<evidence type="ECO:0000313" key="6">
    <source>
        <dbReference type="Proteomes" id="UP000242146"/>
    </source>
</evidence>
<comment type="subcellular location">
    <subcellularLocation>
        <location evidence="1">Nucleus</location>
    </subcellularLocation>
</comment>
<accession>A0A1X2GAU3</accession>
<protein>
    <submittedName>
        <fullName evidence="5">Uncharacterized protein</fullName>
    </submittedName>
</protein>
<evidence type="ECO:0000256" key="3">
    <source>
        <dbReference type="ARBA" id="ARBA00022448"/>
    </source>
</evidence>
<dbReference type="EMBL" id="MCGT01000026">
    <property type="protein sequence ID" value="ORX49416.1"/>
    <property type="molecule type" value="Genomic_DNA"/>
</dbReference>
<comment type="similarity">
    <text evidence="2">Belongs to the importin beta family.</text>
</comment>
<dbReference type="InterPro" id="IPR011989">
    <property type="entry name" value="ARM-like"/>
</dbReference>
<keyword evidence="4" id="KW-0539">Nucleus</keyword>
<dbReference type="STRING" id="101127.A0A1X2GAU3"/>
<keyword evidence="3" id="KW-0813">Transport</keyword>
<dbReference type="Proteomes" id="UP000242146">
    <property type="component" value="Unassembled WGS sequence"/>
</dbReference>